<evidence type="ECO:0000256" key="1">
    <source>
        <dbReference type="SAM" id="MobiDB-lite"/>
    </source>
</evidence>
<gene>
    <name evidence="2" type="ORF">E2C01_063369</name>
</gene>
<sequence length="68" mass="7020">MQASSDPVHASSLFSSPPSLPATPSHSPSLPATSTPLPTTPRFSAGLVLIHLGPRNWCMRGGALKKTA</sequence>
<feature type="compositionally biased region" description="Low complexity" evidence="1">
    <location>
        <begin position="10"/>
        <end position="38"/>
    </location>
</feature>
<protein>
    <submittedName>
        <fullName evidence="2">Uncharacterized protein</fullName>
    </submittedName>
</protein>
<dbReference type="AlphaFoldDB" id="A0A5B7HKN2"/>
<accession>A0A5B7HKN2</accession>
<name>A0A5B7HKN2_PORTR</name>
<reference evidence="2 3" key="1">
    <citation type="submission" date="2019-05" db="EMBL/GenBank/DDBJ databases">
        <title>Another draft genome of Portunus trituberculatus and its Hox gene families provides insights of decapod evolution.</title>
        <authorList>
            <person name="Jeong J.-H."/>
            <person name="Song I."/>
            <person name="Kim S."/>
            <person name="Choi T."/>
            <person name="Kim D."/>
            <person name="Ryu S."/>
            <person name="Kim W."/>
        </authorList>
    </citation>
    <scope>NUCLEOTIDE SEQUENCE [LARGE SCALE GENOMIC DNA]</scope>
    <source>
        <tissue evidence="2">Muscle</tissue>
    </source>
</reference>
<comment type="caution">
    <text evidence="2">The sequence shown here is derived from an EMBL/GenBank/DDBJ whole genome shotgun (WGS) entry which is preliminary data.</text>
</comment>
<proteinExistence type="predicted"/>
<dbReference type="EMBL" id="VSRR010028947">
    <property type="protein sequence ID" value="MPC69154.1"/>
    <property type="molecule type" value="Genomic_DNA"/>
</dbReference>
<keyword evidence="3" id="KW-1185">Reference proteome</keyword>
<feature type="region of interest" description="Disordered" evidence="1">
    <location>
        <begin position="1"/>
        <end position="38"/>
    </location>
</feature>
<evidence type="ECO:0000313" key="3">
    <source>
        <dbReference type="Proteomes" id="UP000324222"/>
    </source>
</evidence>
<evidence type="ECO:0000313" key="2">
    <source>
        <dbReference type="EMBL" id="MPC69154.1"/>
    </source>
</evidence>
<organism evidence="2 3">
    <name type="scientific">Portunus trituberculatus</name>
    <name type="common">Swimming crab</name>
    <name type="synonym">Neptunus trituberculatus</name>
    <dbReference type="NCBI Taxonomy" id="210409"/>
    <lineage>
        <taxon>Eukaryota</taxon>
        <taxon>Metazoa</taxon>
        <taxon>Ecdysozoa</taxon>
        <taxon>Arthropoda</taxon>
        <taxon>Crustacea</taxon>
        <taxon>Multicrustacea</taxon>
        <taxon>Malacostraca</taxon>
        <taxon>Eumalacostraca</taxon>
        <taxon>Eucarida</taxon>
        <taxon>Decapoda</taxon>
        <taxon>Pleocyemata</taxon>
        <taxon>Brachyura</taxon>
        <taxon>Eubrachyura</taxon>
        <taxon>Portunoidea</taxon>
        <taxon>Portunidae</taxon>
        <taxon>Portuninae</taxon>
        <taxon>Portunus</taxon>
    </lineage>
</organism>
<dbReference type="Proteomes" id="UP000324222">
    <property type="component" value="Unassembled WGS sequence"/>
</dbReference>